<accession>A0A372JSG0</accession>
<dbReference type="GO" id="GO:0016787">
    <property type="term" value="F:hydrolase activity"/>
    <property type="evidence" value="ECO:0007669"/>
    <property type="project" value="UniProtKB-KW"/>
</dbReference>
<dbReference type="Proteomes" id="UP000261811">
    <property type="component" value="Unassembled WGS sequence"/>
</dbReference>
<dbReference type="SUPFAM" id="SSF52499">
    <property type="entry name" value="Isochorismatase-like hydrolases"/>
    <property type="match status" value="1"/>
</dbReference>
<dbReference type="RefSeq" id="WP_117356733.1">
    <property type="nucleotide sequence ID" value="NZ_QURH01000141.1"/>
</dbReference>
<dbReference type="OrthoDB" id="9814140at2"/>
<dbReference type="InterPro" id="IPR050272">
    <property type="entry name" value="Isochorismatase-like_hydrls"/>
</dbReference>
<evidence type="ECO:0000256" key="1">
    <source>
        <dbReference type="ARBA" id="ARBA00022801"/>
    </source>
</evidence>
<evidence type="ECO:0000313" key="3">
    <source>
        <dbReference type="EMBL" id="RFU42288.1"/>
    </source>
</evidence>
<keyword evidence="1" id="KW-0378">Hydrolase</keyword>
<sequence length="84" mass="8941">MELTGRAIDTVLIAGTVTNVCCESSARDAATPGFRTIMVADANAARRDAEHNATLHTFYRRFGDVRSTDDTVALVRDGGGTPRG</sequence>
<proteinExistence type="predicted"/>
<protein>
    <submittedName>
        <fullName evidence="3">Isochorismatase family protein</fullName>
    </submittedName>
</protein>
<dbReference type="PANTHER" id="PTHR43540:SF6">
    <property type="entry name" value="ISOCHORISMATASE-LIKE DOMAIN-CONTAINING PROTEIN"/>
    <property type="match status" value="1"/>
</dbReference>
<dbReference type="AlphaFoldDB" id="A0A372JSG0"/>
<evidence type="ECO:0000313" key="4">
    <source>
        <dbReference type="Proteomes" id="UP000261811"/>
    </source>
</evidence>
<comment type="caution">
    <text evidence="3">The sequence shown here is derived from an EMBL/GenBank/DDBJ whole genome shotgun (WGS) entry which is preliminary data.</text>
</comment>
<reference evidence="3 4" key="1">
    <citation type="submission" date="2018-08" db="EMBL/GenBank/DDBJ databases">
        <title>Actinomadura jelena sp. nov., a novel Actinomycete isolated from soil in Chad.</title>
        <authorList>
            <person name="Shi L."/>
        </authorList>
    </citation>
    <scope>NUCLEOTIDE SEQUENCE [LARGE SCALE GENOMIC DNA]</scope>
    <source>
        <strain evidence="3 4">NEAU-G17</strain>
    </source>
</reference>
<evidence type="ECO:0000259" key="2">
    <source>
        <dbReference type="Pfam" id="PF00857"/>
    </source>
</evidence>
<dbReference type="PANTHER" id="PTHR43540">
    <property type="entry name" value="PEROXYUREIDOACRYLATE/UREIDOACRYLATE AMIDOHYDROLASE-RELATED"/>
    <property type="match status" value="1"/>
</dbReference>
<dbReference type="Pfam" id="PF00857">
    <property type="entry name" value="Isochorismatase"/>
    <property type="match status" value="1"/>
</dbReference>
<dbReference type="EMBL" id="QURH01000141">
    <property type="protein sequence ID" value="RFU42288.1"/>
    <property type="molecule type" value="Genomic_DNA"/>
</dbReference>
<name>A0A372JSG0_9ACTN</name>
<dbReference type="Gene3D" id="3.40.50.850">
    <property type="entry name" value="Isochorismatase-like"/>
    <property type="match status" value="1"/>
</dbReference>
<dbReference type="InterPro" id="IPR000868">
    <property type="entry name" value="Isochorismatase-like_dom"/>
</dbReference>
<keyword evidence="4" id="KW-1185">Reference proteome</keyword>
<feature type="domain" description="Isochorismatase-like" evidence="2">
    <location>
        <begin position="3"/>
        <end position="70"/>
    </location>
</feature>
<gene>
    <name evidence="3" type="ORF">DZF91_07365</name>
</gene>
<dbReference type="InterPro" id="IPR036380">
    <property type="entry name" value="Isochorismatase-like_sf"/>
</dbReference>
<organism evidence="3 4">
    <name type="scientific">Actinomadura logoneensis</name>
    <dbReference type="NCBI Taxonomy" id="2293572"/>
    <lineage>
        <taxon>Bacteria</taxon>
        <taxon>Bacillati</taxon>
        <taxon>Actinomycetota</taxon>
        <taxon>Actinomycetes</taxon>
        <taxon>Streptosporangiales</taxon>
        <taxon>Thermomonosporaceae</taxon>
        <taxon>Actinomadura</taxon>
    </lineage>
</organism>